<evidence type="ECO:0000313" key="15">
    <source>
        <dbReference type="Proteomes" id="UP000070457"/>
    </source>
</evidence>
<comment type="function">
    <text evidence="11">In addition to polymerase activity, this DNA polymerase exhibits 5'-3' exonuclease activity.</text>
</comment>
<dbReference type="CDD" id="cd09898">
    <property type="entry name" value="H3TH_53EXO"/>
    <property type="match status" value="1"/>
</dbReference>
<dbReference type="GO" id="GO:0003887">
    <property type="term" value="F:DNA-directed DNA polymerase activity"/>
    <property type="evidence" value="ECO:0007669"/>
    <property type="project" value="UniProtKB-UniRule"/>
</dbReference>
<dbReference type="InterPro" id="IPR020045">
    <property type="entry name" value="DNA_polI_H3TH"/>
</dbReference>
<evidence type="ECO:0000259" key="12">
    <source>
        <dbReference type="SMART" id="SM00475"/>
    </source>
</evidence>
<dbReference type="Gene3D" id="3.30.70.370">
    <property type="match status" value="1"/>
</dbReference>
<dbReference type="FunFam" id="1.10.150.20:FF:000003">
    <property type="entry name" value="DNA polymerase I"/>
    <property type="match status" value="1"/>
</dbReference>
<dbReference type="Gene3D" id="3.30.420.10">
    <property type="entry name" value="Ribonuclease H-like superfamily/Ribonuclease H"/>
    <property type="match status" value="1"/>
</dbReference>
<dbReference type="NCBIfam" id="NF004397">
    <property type="entry name" value="PRK05755.1"/>
    <property type="match status" value="1"/>
</dbReference>
<keyword evidence="7 11" id="KW-0238">DNA-binding</keyword>
<dbReference type="InterPro" id="IPR002421">
    <property type="entry name" value="5-3_exonuclease"/>
</dbReference>
<keyword evidence="11" id="KW-0378">Hydrolase</keyword>
<evidence type="ECO:0000256" key="7">
    <source>
        <dbReference type="ARBA" id="ARBA00023125"/>
    </source>
</evidence>
<dbReference type="SUPFAM" id="SSF56672">
    <property type="entry name" value="DNA/RNA polymerases"/>
    <property type="match status" value="1"/>
</dbReference>
<feature type="domain" description="DNA-directed DNA polymerase family A palm" evidence="13">
    <location>
        <begin position="643"/>
        <end position="850"/>
    </location>
</feature>
<comment type="caution">
    <text evidence="14">The sequence shown here is derived from an EMBL/GenBank/DDBJ whole genome shotgun (WGS) entry which is preliminary data.</text>
</comment>
<dbReference type="InterPro" id="IPR036397">
    <property type="entry name" value="RNaseH_sf"/>
</dbReference>
<dbReference type="InterPro" id="IPR002298">
    <property type="entry name" value="DNA_polymerase_A"/>
</dbReference>
<sequence>MSEPNNTILLIDSHALIHRAYHAFPATLTTEDGQPVNAAYGFTSLLLQILQQFQPEYVICVFDGKGKTFRHEQFAAYKAHRPETDEALKSQFPVVHDIVDSLSIPRFIQEGYEADDIIGSFTRSDELKGLHKIIVTGDKDLLQLVSEETSIYLAGSNIKKSEQLDPEGVAAKLGFTAEYLTDYKGLRGDSSDNIPGVKGIGDKTATQLITAYGHLEEIYTHIDEIKGAVQKKLISGKEDAFLSRDLATIVTDLNLSLTRSDAKVSDYDYESAKSLFQKLRFKSLISRLPKNDQITDMQESFLLDTAVDAVDYSIVDGSTREAFKKAFTAASTVSVLMTRTDPLNIFAPLASAAVGIDGDVYLIPDVAADKEVSAILTGLKDKTVNTYRAKDLFHCVRQLGIKELSIGADLLLLAHITQAGTGSTELDTIAFNRAGIVINDQDSPETVLVKHVKTVMALAHDFIQDLASSGTPRGSMFSAEYLYREIELPLAPVLARMEEYGIGLDAEQLSAFKQELLESMARIEDAVYEEAGMKFNLGSPRQLGEVLFEKMGLPGGSKSKSGQYSTNERVLSKLVESFPVVAKILEYREVSKLQSTYTDALIEQKDPDTGRIHTNYNQVGAATGRLSSNNPNLQNIPTSTDLGRRIKDAFVAAEGKILLAVDYSQQELRLLAHLSGEPALVKAFNEEVDIHALTASRLFGMDVTAVGPDERRVGKTVNFGVIYGMSAFGLSDRLRIDRNTAREFIDGFFAGYPEVDRYFTELKHQALTDGYVSTLFGRKKNTEALRSGNWQAKAAIERELVNYPLQGSAADMMKLAMNRADALIREKYSDFATMNLQIHDELVFELDTDDRNDPRLLAFARDVHAVMSQVVALKVPVALDFEVGTSLGGLESLSGL</sequence>
<dbReference type="SMART" id="SM00482">
    <property type="entry name" value="POLAc"/>
    <property type="match status" value="1"/>
</dbReference>
<dbReference type="PATRIC" id="fig|1617426.3.peg.762"/>
<dbReference type="GO" id="GO:0008409">
    <property type="term" value="F:5'-3' exonuclease activity"/>
    <property type="evidence" value="ECO:0007669"/>
    <property type="project" value="UniProtKB-UniRule"/>
</dbReference>
<dbReference type="EMBL" id="JYNZ01000003">
    <property type="protein sequence ID" value="KXK26754.1"/>
    <property type="molecule type" value="Genomic_DNA"/>
</dbReference>
<dbReference type="InterPro" id="IPR018320">
    <property type="entry name" value="DNA_polymerase_1"/>
</dbReference>
<dbReference type="SUPFAM" id="SSF53098">
    <property type="entry name" value="Ribonuclease H-like"/>
    <property type="match status" value="1"/>
</dbReference>
<keyword evidence="4 11" id="KW-0235">DNA replication</keyword>
<evidence type="ECO:0000313" key="14">
    <source>
        <dbReference type="EMBL" id="KXK26754.1"/>
    </source>
</evidence>
<dbReference type="InterPro" id="IPR029060">
    <property type="entry name" value="PIN-like_dom_sf"/>
</dbReference>
<dbReference type="Gene3D" id="1.20.1060.10">
    <property type="entry name" value="Taq DNA Polymerase, Chain T, domain 4"/>
    <property type="match status" value="1"/>
</dbReference>
<dbReference type="InterPro" id="IPR036279">
    <property type="entry name" value="5-3_exonuclease_C_sf"/>
</dbReference>
<evidence type="ECO:0000256" key="5">
    <source>
        <dbReference type="ARBA" id="ARBA00022763"/>
    </source>
</evidence>
<dbReference type="EC" id="2.7.7.7" evidence="10 11"/>
<dbReference type="GO" id="GO:0006302">
    <property type="term" value="P:double-strand break repair"/>
    <property type="evidence" value="ECO:0007669"/>
    <property type="project" value="TreeGrafter"/>
</dbReference>
<feature type="domain" description="5'-3' exonuclease" evidence="12">
    <location>
        <begin position="5"/>
        <end position="265"/>
    </location>
</feature>
<keyword evidence="8 11" id="KW-0234">DNA repair</keyword>
<dbReference type="InterPro" id="IPR012337">
    <property type="entry name" value="RNaseH-like_sf"/>
</dbReference>
<comment type="similarity">
    <text evidence="1 11">Belongs to the DNA polymerase type-A family.</text>
</comment>
<gene>
    <name evidence="11 14" type="primary">polA</name>
    <name evidence="14" type="ORF">TR69_WS6001000772</name>
</gene>
<protein>
    <recommendedName>
        <fullName evidence="10 11">DNA polymerase I</fullName>
        <ecNumber evidence="10 11">2.7.7.7</ecNumber>
    </recommendedName>
</protein>
<dbReference type="NCBIfam" id="TIGR00593">
    <property type="entry name" value="pola"/>
    <property type="match status" value="1"/>
</dbReference>
<evidence type="ECO:0000256" key="4">
    <source>
        <dbReference type="ARBA" id="ARBA00022705"/>
    </source>
</evidence>
<evidence type="ECO:0000256" key="8">
    <source>
        <dbReference type="ARBA" id="ARBA00023204"/>
    </source>
</evidence>
<dbReference type="InterPro" id="IPR008918">
    <property type="entry name" value="HhH2"/>
</dbReference>
<name>A0A136LYK3_9BACT</name>
<dbReference type="STRING" id="1617426.TR69_WS6001000772"/>
<evidence type="ECO:0000256" key="10">
    <source>
        <dbReference type="NCBIfam" id="TIGR00593"/>
    </source>
</evidence>
<dbReference type="CDD" id="cd08637">
    <property type="entry name" value="DNA_pol_A_pol_I_C"/>
    <property type="match status" value="1"/>
</dbReference>
<keyword evidence="6 11" id="KW-0239">DNA-directed DNA polymerase</keyword>
<dbReference type="InterPro" id="IPR020046">
    <property type="entry name" value="5-3_exonucl_a-hlix_arch_N"/>
</dbReference>
<proteinExistence type="inferred from homology"/>
<dbReference type="PANTHER" id="PTHR10133:SF27">
    <property type="entry name" value="DNA POLYMERASE NU"/>
    <property type="match status" value="1"/>
</dbReference>
<dbReference type="PRINTS" id="PR00868">
    <property type="entry name" value="DNAPOLI"/>
</dbReference>
<dbReference type="CDD" id="cd09859">
    <property type="entry name" value="PIN_53EXO"/>
    <property type="match status" value="1"/>
</dbReference>
<dbReference type="SUPFAM" id="SSF88723">
    <property type="entry name" value="PIN domain-like"/>
    <property type="match status" value="1"/>
</dbReference>
<evidence type="ECO:0000256" key="9">
    <source>
        <dbReference type="ARBA" id="ARBA00049244"/>
    </source>
</evidence>
<dbReference type="Gene3D" id="3.40.50.1010">
    <property type="entry name" value="5'-nuclease"/>
    <property type="match status" value="1"/>
</dbReference>
<keyword evidence="11" id="KW-0269">Exonuclease</keyword>
<dbReference type="Proteomes" id="UP000070457">
    <property type="component" value="Unassembled WGS sequence"/>
</dbReference>
<dbReference type="GO" id="GO:0003677">
    <property type="term" value="F:DNA binding"/>
    <property type="evidence" value="ECO:0007669"/>
    <property type="project" value="UniProtKB-UniRule"/>
</dbReference>
<keyword evidence="3 11" id="KW-0548">Nucleotidyltransferase</keyword>
<evidence type="ECO:0000256" key="6">
    <source>
        <dbReference type="ARBA" id="ARBA00022932"/>
    </source>
</evidence>
<evidence type="ECO:0000259" key="13">
    <source>
        <dbReference type="SMART" id="SM00482"/>
    </source>
</evidence>
<dbReference type="Pfam" id="PF00476">
    <property type="entry name" value="DNA_pol_A"/>
    <property type="match status" value="1"/>
</dbReference>
<dbReference type="PROSITE" id="PS00447">
    <property type="entry name" value="DNA_POLYMERASE_A"/>
    <property type="match status" value="1"/>
</dbReference>
<dbReference type="InterPro" id="IPR043502">
    <property type="entry name" value="DNA/RNA_pol_sf"/>
</dbReference>
<evidence type="ECO:0000256" key="11">
    <source>
        <dbReference type="RuleBase" id="RU004460"/>
    </source>
</evidence>
<keyword evidence="2 11" id="KW-0808">Transferase</keyword>
<dbReference type="InterPro" id="IPR001098">
    <property type="entry name" value="DNA-dir_DNA_pol_A_palm_dom"/>
</dbReference>
<dbReference type="SUPFAM" id="SSF47807">
    <property type="entry name" value="5' to 3' exonuclease, C-terminal subdomain"/>
    <property type="match status" value="1"/>
</dbReference>
<dbReference type="GO" id="GO:0006261">
    <property type="term" value="P:DNA-templated DNA replication"/>
    <property type="evidence" value="ECO:0007669"/>
    <property type="project" value="UniProtKB-UniRule"/>
</dbReference>
<keyword evidence="5 11" id="KW-0227">DNA damage</keyword>
<evidence type="ECO:0000256" key="1">
    <source>
        <dbReference type="ARBA" id="ARBA00007705"/>
    </source>
</evidence>
<dbReference type="AlphaFoldDB" id="A0A136LYK3"/>
<evidence type="ECO:0000256" key="2">
    <source>
        <dbReference type="ARBA" id="ARBA00022679"/>
    </source>
</evidence>
<dbReference type="Pfam" id="PF02739">
    <property type="entry name" value="5_3_exonuc_N"/>
    <property type="match status" value="1"/>
</dbReference>
<dbReference type="PANTHER" id="PTHR10133">
    <property type="entry name" value="DNA POLYMERASE I"/>
    <property type="match status" value="1"/>
</dbReference>
<evidence type="ECO:0000256" key="3">
    <source>
        <dbReference type="ARBA" id="ARBA00022695"/>
    </source>
</evidence>
<comment type="catalytic activity">
    <reaction evidence="9 11">
        <text>DNA(n) + a 2'-deoxyribonucleoside 5'-triphosphate = DNA(n+1) + diphosphate</text>
        <dbReference type="Rhea" id="RHEA:22508"/>
        <dbReference type="Rhea" id="RHEA-COMP:17339"/>
        <dbReference type="Rhea" id="RHEA-COMP:17340"/>
        <dbReference type="ChEBI" id="CHEBI:33019"/>
        <dbReference type="ChEBI" id="CHEBI:61560"/>
        <dbReference type="ChEBI" id="CHEBI:173112"/>
        <dbReference type="EC" id="2.7.7.7"/>
    </reaction>
</comment>
<accession>A0A136LYK3</accession>
<dbReference type="Pfam" id="PF01367">
    <property type="entry name" value="5_3_exonuc"/>
    <property type="match status" value="1"/>
</dbReference>
<dbReference type="Gene3D" id="1.10.150.20">
    <property type="entry name" value="5' to 3' exonuclease, C-terminal subdomain"/>
    <property type="match status" value="2"/>
</dbReference>
<dbReference type="FunFam" id="1.10.150.20:FF:000002">
    <property type="entry name" value="DNA polymerase I"/>
    <property type="match status" value="1"/>
</dbReference>
<organism evidence="14 15">
    <name type="scientific">candidate division WS6 bacterium OLB20</name>
    <dbReference type="NCBI Taxonomy" id="1617426"/>
    <lineage>
        <taxon>Bacteria</taxon>
        <taxon>Candidatus Dojkabacteria</taxon>
    </lineage>
</organism>
<keyword evidence="11" id="KW-0540">Nuclease</keyword>
<dbReference type="SMART" id="SM00475">
    <property type="entry name" value="53EXOc"/>
    <property type="match status" value="1"/>
</dbReference>
<dbReference type="InterPro" id="IPR019760">
    <property type="entry name" value="DNA-dir_DNA_pol_A_CS"/>
</dbReference>
<reference evidence="14 15" key="1">
    <citation type="submission" date="2015-02" db="EMBL/GenBank/DDBJ databases">
        <title>Improved understanding of the partial-nitritation anammox process through 23 genomes representing the majority of the microbial community.</title>
        <authorList>
            <person name="Speth D.R."/>
            <person name="In T Zandt M."/>
            <person name="Guerrero Cruz S."/>
            <person name="Jetten M.S."/>
            <person name="Dutilh B.E."/>
        </authorList>
    </citation>
    <scope>NUCLEOTIDE SEQUENCE [LARGE SCALE GENOMIC DNA]</scope>
    <source>
        <strain evidence="14">OLB20</strain>
    </source>
</reference>
<dbReference type="SMART" id="SM00279">
    <property type="entry name" value="HhH2"/>
    <property type="match status" value="1"/>
</dbReference>
<dbReference type="FunFam" id="1.20.1060.10:FF:000001">
    <property type="entry name" value="DNA polymerase I"/>
    <property type="match status" value="1"/>
</dbReference>